<sequence length="303" mass="33010">MAKSKKKPSTNAPPEENAAPSKVDDSGPSPTKEQESIEKPTTQVEAVPAQISQVSEAIRHDPKIVERTSQEVHRAIEDAKGQVAVELALAVKAIEECIQLELRQAQGEIKKILELCQRQIGSEIMATILGSSGKINFLRSVSNDIHKVLHDALAQVQAVLKSAVNVIENRAEFELKQAYIKIKARLKPCQHRIDVHLGSVVRHSSGKLEMTKQALEQLAKALHELRQTQARPAGTSQQPSKEAPKQKHSDTKVWNDALLKTLDTVSKAAHNLAATTKPPPTLPWADASAVQPASDPTKNATPN</sequence>
<feature type="compositionally biased region" description="Basic and acidic residues" evidence="1">
    <location>
        <begin position="242"/>
        <end position="253"/>
    </location>
</feature>
<dbReference type="Proteomes" id="UP001176517">
    <property type="component" value="Unassembled WGS sequence"/>
</dbReference>
<proteinExistence type="predicted"/>
<feature type="compositionally biased region" description="Polar residues" evidence="1">
    <location>
        <begin position="229"/>
        <end position="240"/>
    </location>
</feature>
<gene>
    <name evidence="2" type="ORF">OC846_004934</name>
</gene>
<feature type="compositionally biased region" description="Polar residues" evidence="1">
    <location>
        <begin position="294"/>
        <end position="303"/>
    </location>
</feature>
<evidence type="ECO:0000313" key="2">
    <source>
        <dbReference type="EMBL" id="KAK0547235.1"/>
    </source>
</evidence>
<keyword evidence="3" id="KW-1185">Reference proteome</keyword>
<feature type="compositionally biased region" description="Polar residues" evidence="1">
    <location>
        <begin position="39"/>
        <end position="48"/>
    </location>
</feature>
<reference evidence="2" key="1">
    <citation type="journal article" date="2023" name="PhytoFront">
        <title>Draft Genome Resources of Seven Strains of Tilletia horrida, Causal Agent of Kernel Smut of Rice.</title>
        <authorList>
            <person name="Khanal S."/>
            <person name="Antony Babu S."/>
            <person name="Zhou X.G."/>
        </authorList>
    </citation>
    <scope>NUCLEOTIDE SEQUENCE</scope>
    <source>
        <strain evidence="2">TX6</strain>
    </source>
</reference>
<comment type="caution">
    <text evidence="2">The sequence shown here is derived from an EMBL/GenBank/DDBJ whole genome shotgun (WGS) entry which is preliminary data.</text>
</comment>
<evidence type="ECO:0000256" key="1">
    <source>
        <dbReference type="SAM" id="MobiDB-lite"/>
    </source>
</evidence>
<protein>
    <submittedName>
        <fullName evidence="2">Uncharacterized protein</fullName>
    </submittedName>
</protein>
<evidence type="ECO:0000313" key="3">
    <source>
        <dbReference type="Proteomes" id="UP001176517"/>
    </source>
</evidence>
<feature type="region of interest" description="Disordered" evidence="1">
    <location>
        <begin position="1"/>
        <end position="48"/>
    </location>
</feature>
<feature type="region of interest" description="Disordered" evidence="1">
    <location>
        <begin position="229"/>
        <end position="255"/>
    </location>
</feature>
<name>A0AAN6GMD8_9BASI</name>
<organism evidence="2 3">
    <name type="scientific">Tilletia horrida</name>
    <dbReference type="NCBI Taxonomy" id="155126"/>
    <lineage>
        <taxon>Eukaryota</taxon>
        <taxon>Fungi</taxon>
        <taxon>Dikarya</taxon>
        <taxon>Basidiomycota</taxon>
        <taxon>Ustilaginomycotina</taxon>
        <taxon>Exobasidiomycetes</taxon>
        <taxon>Tilletiales</taxon>
        <taxon>Tilletiaceae</taxon>
        <taxon>Tilletia</taxon>
    </lineage>
</organism>
<feature type="region of interest" description="Disordered" evidence="1">
    <location>
        <begin position="270"/>
        <end position="303"/>
    </location>
</feature>
<accession>A0AAN6GMD8</accession>
<dbReference type="EMBL" id="JAPDMZ010000167">
    <property type="protein sequence ID" value="KAK0547235.1"/>
    <property type="molecule type" value="Genomic_DNA"/>
</dbReference>
<dbReference type="AlphaFoldDB" id="A0AAN6GMD8"/>